<dbReference type="PANTHER" id="PTHR22901:SF0">
    <property type="entry name" value="SIALATE O-ACETYLESTERASE"/>
    <property type="match status" value="1"/>
</dbReference>
<dbReference type="Gene3D" id="2.60.120.260">
    <property type="entry name" value="Galactose-binding domain-like"/>
    <property type="match status" value="1"/>
</dbReference>
<dbReference type="SUPFAM" id="SSF49785">
    <property type="entry name" value="Galactose-binding domain-like"/>
    <property type="match status" value="1"/>
</dbReference>
<protein>
    <submittedName>
        <fullName evidence="4">9-O-acetylesterase</fullName>
    </submittedName>
</protein>
<proteinExistence type="predicted"/>
<evidence type="ECO:0000313" key="4">
    <source>
        <dbReference type="EMBL" id="PUV26567.1"/>
    </source>
</evidence>
<dbReference type="GO" id="GO:0001681">
    <property type="term" value="F:sialate O-acetylesterase activity"/>
    <property type="evidence" value="ECO:0007669"/>
    <property type="project" value="InterPro"/>
</dbReference>
<dbReference type="InterPro" id="IPR039329">
    <property type="entry name" value="SIAE"/>
</dbReference>
<dbReference type="Pfam" id="PF03629">
    <property type="entry name" value="SASA"/>
    <property type="match status" value="2"/>
</dbReference>
<dbReference type="EMBL" id="QCXX01000001">
    <property type="protein sequence ID" value="PUV26567.1"/>
    <property type="molecule type" value="Genomic_DNA"/>
</dbReference>
<gene>
    <name evidence="4" type="ORF">DCO56_06415</name>
</gene>
<name>A0A363P0N8_9SPHI</name>
<dbReference type="Gene3D" id="3.40.50.1110">
    <property type="entry name" value="SGNH hydrolase"/>
    <property type="match status" value="2"/>
</dbReference>
<feature type="domain" description="Sialate O-acetylesterase" evidence="3">
    <location>
        <begin position="425"/>
        <end position="530"/>
    </location>
</feature>
<keyword evidence="1" id="KW-0378">Hydrolase</keyword>
<feature type="signal peptide" evidence="2">
    <location>
        <begin position="1"/>
        <end position="27"/>
    </location>
</feature>
<feature type="domain" description="Sialate O-acetylesterase" evidence="3">
    <location>
        <begin position="113"/>
        <end position="241"/>
    </location>
</feature>
<sequence>MIKPKQYKRTLLALLLSVASGFSALQAKVQLPAFIGDNMVLQQKEKVKIWGTSTAVGKELSVNSSWNNKSYQVEVDQQGGWQVYLETPKYGGPYQITINDGDQLILKNILIGEVWFCSGQSNMEMPLAGWGKINNFEQEIKAANFPNIRILQIPKATANQPTTAVQVESGGWNPVTPQSIPEFSATAYFFAREIYEKTGIPIGLIHSSWGGTIIEAWMSREALTPFSTYTAAIEKIQRPDAQEIYAKELAEWNRVAEQQDQVKTATQGEWFTPQLDKSSWSTVTIPSFFDKNLFPGMDGVVYFGKDVELPAHWQGKPLKLILGAIDDNDITYVNGTKVGETVGYDQIRKYTIPATANNGSLLHIAVRVFDGAGDGGIYGGTEQPRLEGPNGEQIALVGDWKCKVGYDLAKLPAKPNAMEGPNRPTVLYNAMVKPFVDFKIKGAIWYQGESNADSKDAPYQQLLPALIQDWRQQWNNEKMPFYFVQLANFKAKSLTPQPSSWARLREAQRQTLKLPYTGMAVIADIGDAQDIHPKNKQDVGRRLGWIATAQLYGKKIPYSGPVLKHWTTKGTAMQLSFNPMGKKLMLKETNKRNGSFTIAGADQVFYPAEVKQVGNKLIVSAKEVASPVAVRYGWADNPDLTLYNEAGIPGSPFRTDDWTKN</sequence>
<dbReference type="OrthoDB" id="9816001at2"/>
<comment type="caution">
    <text evidence="4">The sequence shown here is derived from an EMBL/GenBank/DDBJ whole genome shotgun (WGS) entry which is preliminary data.</text>
</comment>
<keyword evidence="2" id="KW-0732">Signal</keyword>
<accession>A0A363P0N8</accession>
<evidence type="ECO:0000259" key="3">
    <source>
        <dbReference type="Pfam" id="PF03629"/>
    </source>
</evidence>
<evidence type="ECO:0000313" key="5">
    <source>
        <dbReference type="Proteomes" id="UP000250831"/>
    </source>
</evidence>
<keyword evidence="5" id="KW-1185">Reference proteome</keyword>
<feature type="chain" id="PRO_5016918369" evidence="2">
    <location>
        <begin position="28"/>
        <end position="661"/>
    </location>
</feature>
<dbReference type="AlphaFoldDB" id="A0A363P0N8"/>
<dbReference type="PANTHER" id="PTHR22901">
    <property type="entry name" value="SIALATE O-ACETYLESTERASE"/>
    <property type="match status" value="1"/>
</dbReference>
<dbReference type="SUPFAM" id="SSF52266">
    <property type="entry name" value="SGNH hydrolase"/>
    <property type="match status" value="1"/>
</dbReference>
<dbReference type="InterPro" id="IPR005181">
    <property type="entry name" value="SASA"/>
</dbReference>
<reference evidence="4 5" key="1">
    <citation type="submission" date="2018-04" db="EMBL/GenBank/DDBJ databases">
        <title>Sphingobacterium sp. M46 Genome.</title>
        <authorList>
            <person name="Cheng J."/>
            <person name="Li Y."/>
        </authorList>
    </citation>
    <scope>NUCLEOTIDE SEQUENCE [LARGE SCALE GENOMIC DNA]</scope>
    <source>
        <strain evidence="4 5">M46</strain>
    </source>
</reference>
<dbReference type="InterPro" id="IPR036514">
    <property type="entry name" value="SGNH_hydro_sf"/>
</dbReference>
<dbReference type="InterPro" id="IPR008979">
    <property type="entry name" value="Galactose-bd-like_sf"/>
</dbReference>
<dbReference type="RefSeq" id="WP_108632859.1">
    <property type="nucleotide sequence ID" value="NZ_QCXX01000001.1"/>
</dbReference>
<evidence type="ECO:0000256" key="1">
    <source>
        <dbReference type="ARBA" id="ARBA00022801"/>
    </source>
</evidence>
<dbReference type="Proteomes" id="UP000250831">
    <property type="component" value="Unassembled WGS sequence"/>
</dbReference>
<organism evidence="4 5">
    <name type="scientific">Sphingobacterium athyrii</name>
    <dbReference type="NCBI Taxonomy" id="2152717"/>
    <lineage>
        <taxon>Bacteria</taxon>
        <taxon>Pseudomonadati</taxon>
        <taxon>Bacteroidota</taxon>
        <taxon>Sphingobacteriia</taxon>
        <taxon>Sphingobacteriales</taxon>
        <taxon>Sphingobacteriaceae</taxon>
        <taxon>Sphingobacterium</taxon>
    </lineage>
</organism>
<evidence type="ECO:0000256" key="2">
    <source>
        <dbReference type="SAM" id="SignalP"/>
    </source>
</evidence>
<dbReference type="GO" id="GO:0005975">
    <property type="term" value="P:carbohydrate metabolic process"/>
    <property type="evidence" value="ECO:0007669"/>
    <property type="project" value="TreeGrafter"/>
</dbReference>